<sequence>MEKIPLQLHHPIGKENGPNSGKTALAIFQQYLGSDPIDGPTDSGHLFESTSSSVGNVFMFKAGTASAAAVLDGSNKQYRSAAH</sequence>
<dbReference type="RefSeq" id="WP_262684116.1">
    <property type="nucleotide sequence ID" value="NZ_JAOQIO010000034.1"/>
</dbReference>
<evidence type="ECO:0000256" key="1">
    <source>
        <dbReference type="SAM" id="MobiDB-lite"/>
    </source>
</evidence>
<comment type="caution">
    <text evidence="2">The sequence shown here is derived from an EMBL/GenBank/DDBJ whole genome shotgun (WGS) entry which is preliminary data.</text>
</comment>
<organism evidence="2 3">
    <name type="scientific">Paenibacillus baimaensis</name>
    <dbReference type="NCBI Taxonomy" id="2982185"/>
    <lineage>
        <taxon>Bacteria</taxon>
        <taxon>Bacillati</taxon>
        <taxon>Bacillota</taxon>
        <taxon>Bacilli</taxon>
        <taxon>Bacillales</taxon>
        <taxon>Paenibacillaceae</taxon>
        <taxon>Paenibacillus</taxon>
    </lineage>
</organism>
<evidence type="ECO:0000313" key="2">
    <source>
        <dbReference type="EMBL" id="MCU6792744.1"/>
    </source>
</evidence>
<feature type="region of interest" description="Disordered" evidence="1">
    <location>
        <begin position="1"/>
        <end position="20"/>
    </location>
</feature>
<keyword evidence="3" id="KW-1185">Reference proteome</keyword>
<reference evidence="2 3" key="1">
    <citation type="submission" date="2022-09" db="EMBL/GenBank/DDBJ databases">
        <authorList>
            <person name="Han X.L."/>
            <person name="Wang Q."/>
            <person name="Lu T."/>
        </authorList>
    </citation>
    <scope>NUCLEOTIDE SEQUENCE [LARGE SCALE GENOMIC DNA]</scope>
    <source>
        <strain evidence="2 3">WQ 127069</strain>
    </source>
</reference>
<proteinExistence type="predicted"/>
<dbReference type="Proteomes" id="UP001652445">
    <property type="component" value="Unassembled WGS sequence"/>
</dbReference>
<dbReference type="EMBL" id="JAOQIO010000034">
    <property type="protein sequence ID" value="MCU6792744.1"/>
    <property type="molecule type" value="Genomic_DNA"/>
</dbReference>
<accession>A0ABT2UGE3</accession>
<protein>
    <submittedName>
        <fullName evidence="2">Uncharacterized protein</fullName>
    </submittedName>
</protein>
<gene>
    <name evidence="2" type="ORF">OB236_11495</name>
</gene>
<evidence type="ECO:0000313" key="3">
    <source>
        <dbReference type="Proteomes" id="UP001652445"/>
    </source>
</evidence>
<name>A0ABT2UGE3_9BACL</name>